<name>A0A388JP28_CHABU</name>
<sequence length="352" mass="39023">MMLRCTFCKKTFQGTQYQATRHFVQMNYCKDVNDEALYEIARWTQQKFESDQMERVGRYAGEHGLDMPRVSGAREGEGGQRPMEGGGRGDGRQGAPDRPLGGGGGDTEEDVMHVDREARGPCEEGVSGHEDVSEFHSATGERMDWLRQAGKGHVSATEGTSGEDPSKRKEGGTDPDATQAGKRLRQQKVIEVYGGTSVARHKKVFLCWLYSSGVSFNVFLNQAWKAYQHVLLEQPGSSPCVVLPSQSEIVSMWAVETHHAELAEELEEVREPFWVTDAFILSDGRQSRDERLIVNFLAACSPGVVMYMTINQEASRTMQSTSFGDRLPSSTNSGSLGRIGPMRYALTPLLRT</sequence>
<evidence type="ECO:0008006" key="4">
    <source>
        <dbReference type="Google" id="ProtNLM"/>
    </source>
</evidence>
<dbReference type="Proteomes" id="UP000265515">
    <property type="component" value="Unassembled WGS sequence"/>
</dbReference>
<accession>A0A388JP28</accession>
<feature type="region of interest" description="Disordered" evidence="1">
    <location>
        <begin position="150"/>
        <end position="183"/>
    </location>
</feature>
<keyword evidence="3" id="KW-1185">Reference proteome</keyword>
<gene>
    <name evidence="2" type="ORF">CBR_g38551</name>
</gene>
<evidence type="ECO:0000313" key="2">
    <source>
        <dbReference type="EMBL" id="GBG59527.1"/>
    </source>
</evidence>
<feature type="region of interest" description="Disordered" evidence="1">
    <location>
        <begin position="60"/>
        <end position="109"/>
    </location>
</feature>
<proteinExistence type="predicted"/>
<dbReference type="AlphaFoldDB" id="A0A388JP28"/>
<comment type="caution">
    <text evidence="2">The sequence shown here is derived from an EMBL/GenBank/DDBJ whole genome shotgun (WGS) entry which is preliminary data.</text>
</comment>
<organism evidence="2 3">
    <name type="scientific">Chara braunii</name>
    <name type="common">Braun's stonewort</name>
    <dbReference type="NCBI Taxonomy" id="69332"/>
    <lineage>
        <taxon>Eukaryota</taxon>
        <taxon>Viridiplantae</taxon>
        <taxon>Streptophyta</taxon>
        <taxon>Charophyceae</taxon>
        <taxon>Charales</taxon>
        <taxon>Characeae</taxon>
        <taxon>Chara</taxon>
    </lineage>
</organism>
<dbReference type="Gramene" id="GBG59527">
    <property type="protein sequence ID" value="GBG59527"/>
    <property type="gene ID" value="CBR_g38551"/>
</dbReference>
<protein>
    <recommendedName>
        <fullName evidence="4">DUF659 domain-containing protein</fullName>
    </recommendedName>
</protein>
<evidence type="ECO:0000313" key="3">
    <source>
        <dbReference type="Proteomes" id="UP000265515"/>
    </source>
</evidence>
<dbReference type="EMBL" id="BFEA01000004">
    <property type="protein sequence ID" value="GBG59527.1"/>
    <property type="molecule type" value="Genomic_DNA"/>
</dbReference>
<feature type="compositionally biased region" description="Basic and acidic residues" evidence="1">
    <location>
        <begin position="60"/>
        <end position="78"/>
    </location>
</feature>
<evidence type="ECO:0000256" key="1">
    <source>
        <dbReference type="SAM" id="MobiDB-lite"/>
    </source>
</evidence>
<reference evidence="2 3" key="1">
    <citation type="journal article" date="2018" name="Cell">
        <title>The Chara Genome: Secondary Complexity and Implications for Plant Terrestrialization.</title>
        <authorList>
            <person name="Nishiyama T."/>
            <person name="Sakayama H."/>
            <person name="Vries J.D."/>
            <person name="Buschmann H."/>
            <person name="Saint-Marcoux D."/>
            <person name="Ullrich K.K."/>
            <person name="Haas F.B."/>
            <person name="Vanderstraeten L."/>
            <person name="Becker D."/>
            <person name="Lang D."/>
            <person name="Vosolsobe S."/>
            <person name="Rombauts S."/>
            <person name="Wilhelmsson P.K.I."/>
            <person name="Janitza P."/>
            <person name="Kern R."/>
            <person name="Heyl A."/>
            <person name="Rumpler F."/>
            <person name="Villalobos L.I.A.C."/>
            <person name="Clay J.M."/>
            <person name="Skokan R."/>
            <person name="Toyoda A."/>
            <person name="Suzuki Y."/>
            <person name="Kagoshima H."/>
            <person name="Schijlen E."/>
            <person name="Tajeshwar N."/>
            <person name="Catarino B."/>
            <person name="Hetherington A.J."/>
            <person name="Saltykova A."/>
            <person name="Bonnot C."/>
            <person name="Breuninger H."/>
            <person name="Symeonidi A."/>
            <person name="Radhakrishnan G.V."/>
            <person name="Van Nieuwerburgh F."/>
            <person name="Deforce D."/>
            <person name="Chang C."/>
            <person name="Karol K.G."/>
            <person name="Hedrich R."/>
            <person name="Ulvskov P."/>
            <person name="Glockner G."/>
            <person name="Delwiche C.F."/>
            <person name="Petrasek J."/>
            <person name="Van de Peer Y."/>
            <person name="Friml J."/>
            <person name="Beilby M."/>
            <person name="Dolan L."/>
            <person name="Kohara Y."/>
            <person name="Sugano S."/>
            <person name="Fujiyama A."/>
            <person name="Delaux P.-M."/>
            <person name="Quint M."/>
            <person name="TheiBen G."/>
            <person name="Hagemann M."/>
            <person name="Harholt J."/>
            <person name="Dunand C."/>
            <person name="Zachgo S."/>
            <person name="Langdale J."/>
            <person name="Maumus F."/>
            <person name="Straeten D.V.D."/>
            <person name="Gould S.B."/>
            <person name="Rensing S.A."/>
        </authorList>
    </citation>
    <scope>NUCLEOTIDE SEQUENCE [LARGE SCALE GENOMIC DNA]</scope>
    <source>
        <strain evidence="2 3">S276</strain>
    </source>
</reference>